<protein>
    <submittedName>
        <fullName evidence="3">Uncharacterized protein</fullName>
    </submittedName>
</protein>
<organism evidence="3 4">
    <name type="scientific">Phocaeicola dorei</name>
    <dbReference type="NCBI Taxonomy" id="357276"/>
    <lineage>
        <taxon>Bacteria</taxon>
        <taxon>Pseudomonadati</taxon>
        <taxon>Bacteroidota</taxon>
        <taxon>Bacteroidia</taxon>
        <taxon>Bacteroidales</taxon>
        <taxon>Bacteroidaceae</taxon>
        <taxon>Phocaeicola</taxon>
    </lineage>
</organism>
<dbReference type="RefSeq" id="WP_149940603.1">
    <property type="nucleotide sequence ID" value="NZ_JAHOGS010000016.1"/>
</dbReference>
<keyword evidence="2" id="KW-0812">Transmembrane</keyword>
<reference evidence="3 4" key="1">
    <citation type="journal article" date="2019" name="Nat. Med.">
        <title>A library of human gut bacterial isolates paired with longitudinal multiomics data enables mechanistic microbiome research.</title>
        <authorList>
            <person name="Poyet M."/>
            <person name="Groussin M."/>
            <person name="Gibbons S.M."/>
            <person name="Avila-Pacheco J."/>
            <person name="Jiang X."/>
            <person name="Kearney S.M."/>
            <person name="Perrotta A.R."/>
            <person name="Berdy B."/>
            <person name="Zhao S."/>
            <person name="Lieberman T.D."/>
            <person name="Swanson P.K."/>
            <person name="Smith M."/>
            <person name="Roesemann S."/>
            <person name="Alexander J.E."/>
            <person name="Rich S.A."/>
            <person name="Livny J."/>
            <person name="Vlamakis H."/>
            <person name="Clish C."/>
            <person name="Bullock K."/>
            <person name="Deik A."/>
            <person name="Scott J."/>
            <person name="Pierce K.A."/>
            <person name="Xavier R.J."/>
            <person name="Alm E.J."/>
        </authorList>
    </citation>
    <scope>NUCLEOTIDE SEQUENCE [LARGE SCALE GENOMIC DNA]</scope>
    <source>
        <strain evidence="3 4">BIOML-A5</strain>
    </source>
</reference>
<proteinExistence type="predicted"/>
<dbReference type="EMBL" id="VVZB01000001">
    <property type="protein sequence ID" value="KAA5386482.1"/>
    <property type="molecule type" value="Genomic_DNA"/>
</dbReference>
<keyword evidence="2" id="KW-1133">Transmembrane helix</keyword>
<feature type="transmembrane region" description="Helical" evidence="2">
    <location>
        <begin position="111"/>
        <end position="130"/>
    </location>
</feature>
<comment type="caution">
    <text evidence="3">The sequence shown here is derived from an EMBL/GenBank/DDBJ whole genome shotgun (WGS) entry which is preliminary data.</text>
</comment>
<evidence type="ECO:0000256" key="1">
    <source>
        <dbReference type="SAM" id="Coils"/>
    </source>
</evidence>
<feature type="coiled-coil region" evidence="1">
    <location>
        <begin position="428"/>
        <end position="459"/>
    </location>
</feature>
<feature type="transmembrane region" description="Helical" evidence="2">
    <location>
        <begin position="517"/>
        <end position="538"/>
    </location>
</feature>
<keyword evidence="2" id="KW-0472">Membrane</keyword>
<keyword evidence="1" id="KW-0175">Coiled coil</keyword>
<dbReference type="AlphaFoldDB" id="A0A5M5ZYN5"/>
<name>A0A5M5ZYN5_9BACT</name>
<sequence length="540" mass="60776">MGIQYFIVAAIVVVVLVWQYKTYKENASRIDSIRTLFPGDDTTEIVVEEDGSTYLKNDSANSEFKSTLEDINKYLIHNKNKTYDYHILKEIVNRNSKSLEDEVDTMLTVPLYWGLIATIFGIAFGIVMFAWKDLANLIGGSNMNPEGIKILLTDVGIAMIASLAGVYFTKESTSKYNSARTEMVKNMNRFLTWIQSDLMSKLSDDLTGALIKMTQDLNEFNRTFANNTRELKETLSTVKDNYEGQVKLLEAIDKIKINKIAKANIEVYDKLQGCTEELENLFEIFANSETYVAKVVELNEKIGSVEERTQLFEELGNYFKNEMEFVRDRQGLMRQQMSGIDSVLQDALSNLGDSLSNSISDLTGKFQQQNQQIQLLIEEQQTSLANSLEQQQNAVNEKIAQIDNPFEGLKETFEEGIRGIQAAFNEQNNAIKEAMASQKNALENALNEQQQAIVRKLQETPGQLQAISELSKVLDKLNETMSNPNISGIRGFIGSDHDSTGETPVKKGMFSYIRNNFMPICACGSFVSLLILLILKVLGI</sequence>
<evidence type="ECO:0000256" key="2">
    <source>
        <dbReference type="SAM" id="Phobius"/>
    </source>
</evidence>
<feature type="transmembrane region" description="Helical" evidence="2">
    <location>
        <begin position="6"/>
        <end position="23"/>
    </location>
</feature>
<feature type="transmembrane region" description="Helical" evidence="2">
    <location>
        <begin position="150"/>
        <end position="168"/>
    </location>
</feature>
<accession>A0A5M5ZYN5</accession>
<evidence type="ECO:0000313" key="4">
    <source>
        <dbReference type="Proteomes" id="UP000347681"/>
    </source>
</evidence>
<gene>
    <name evidence="3" type="ORF">F2Y61_01260</name>
</gene>
<evidence type="ECO:0000313" key="3">
    <source>
        <dbReference type="EMBL" id="KAA5386482.1"/>
    </source>
</evidence>
<dbReference type="Proteomes" id="UP000347681">
    <property type="component" value="Unassembled WGS sequence"/>
</dbReference>